<sequence length="313" mass="32637">MLAYNNLTTKGNVETSSTTTTTATAVSGTYSFNAQATDNVAVYYGQTPDTQAGGLLTLCQNTNVDIAILAFVYDFFGTSGSGYPSGEFGPACFASQSPEAPNLANCSALGHEITACQQLGKKVLVSLGGANGNSNLNSNTDAAQFASTLWNLFGAGTNLSALRPFGANVVIDGFDIDNENHNPAYYDTLATSLRQQFVQDTGRTYYISAAPQCPMPDASTPPALMYAADFVWVQFYNNPPCELGSPGFLSSFASWSANLTLGSTTPGMPRLFIGAPGAPAGAGSGYVSGANLTEIVHEVLTLDLGDLGGIMLW</sequence>
<keyword evidence="3 8" id="KW-0378">Hydrolase</keyword>
<keyword evidence="5" id="KW-0119">Carbohydrate metabolism</keyword>
<dbReference type="InterPro" id="IPR001223">
    <property type="entry name" value="Glyco_hydro18_cat"/>
</dbReference>
<dbReference type="PROSITE" id="PS51910">
    <property type="entry name" value="GH18_2"/>
    <property type="match status" value="1"/>
</dbReference>
<feature type="domain" description="GH18" evidence="10">
    <location>
        <begin position="38"/>
        <end position="313"/>
    </location>
</feature>
<evidence type="ECO:0000256" key="5">
    <source>
        <dbReference type="ARBA" id="ARBA00023277"/>
    </source>
</evidence>
<protein>
    <recommendedName>
        <fullName evidence="2">chitinase</fullName>
        <ecNumber evidence="2">3.2.1.14</ecNumber>
    </recommendedName>
</protein>
<evidence type="ECO:0000313" key="12">
    <source>
        <dbReference type="Proteomes" id="UP000799767"/>
    </source>
</evidence>
<evidence type="ECO:0000259" key="10">
    <source>
        <dbReference type="PROSITE" id="PS51910"/>
    </source>
</evidence>
<dbReference type="GeneID" id="54470592"/>
<dbReference type="Proteomes" id="UP000799767">
    <property type="component" value="Unassembled WGS sequence"/>
</dbReference>
<dbReference type="Gene3D" id="3.20.20.80">
    <property type="entry name" value="Glycosidases"/>
    <property type="match status" value="1"/>
</dbReference>
<dbReference type="GO" id="GO:0008843">
    <property type="term" value="F:endochitinase activity"/>
    <property type="evidence" value="ECO:0007669"/>
    <property type="project" value="UniProtKB-EC"/>
</dbReference>
<evidence type="ECO:0000256" key="1">
    <source>
        <dbReference type="ARBA" id="ARBA00000822"/>
    </source>
</evidence>
<dbReference type="InterPro" id="IPR017853">
    <property type="entry name" value="GH"/>
</dbReference>
<dbReference type="GO" id="GO:0000272">
    <property type="term" value="P:polysaccharide catabolic process"/>
    <property type="evidence" value="ECO:0007669"/>
    <property type="project" value="UniProtKB-KW"/>
</dbReference>
<evidence type="ECO:0000256" key="8">
    <source>
        <dbReference type="RuleBase" id="RU000489"/>
    </source>
</evidence>
<dbReference type="AlphaFoldDB" id="A0A6A6PU52"/>
<dbReference type="OrthoDB" id="6020543at2759"/>
<dbReference type="GO" id="GO:0006032">
    <property type="term" value="P:chitin catabolic process"/>
    <property type="evidence" value="ECO:0007669"/>
    <property type="project" value="UniProtKB-KW"/>
</dbReference>
<dbReference type="InterPro" id="IPR050542">
    <property type="entry name" value="Glycosyl_Hydrlase18_Chitinase"/>
</dbReference>
<dbReference type="EC" id="3.2.1.14" evidence="2"/>
<evidence type="ECO:0000256" key="2">
    <source>
        <dbReference type="ARBA" id="ARBA00012729"/>
    </source>
</evidence>
<keyword evidence="12" id="KW-1185">Reference proteome</keyword>
<organism evidence="11 12">
    <name type="scientific">Neohortaea acidophila</name>
    <dbReference type="NCBI Taxonomy" id="245834"/>
    <lineage>
        <taxon>Eukaryota</taxon>
        <taxon>Fungi</taxon>
        <taxon>Dikarya</taxon>
        <taxon>Ascomycota</taxon>
        <taxon>Pezizomycotina</taxon>
        <taxon>Dothideomycetes</taxon>
        <taxon>Dothideomycetidae</taxon>
        <taxon>Mycosphaerellales</taxon>
        <taxon>Teratosphaeriaceae</taxon>
        <taxon>Neohortaea</taxon>
    </lineage>
</organism>
<dbReference type="RefSeq" id="XP_033590005.1">
    <property type="nucleotide sequence ID" value="XM_033729590.1"/>
</dbReference>
<proteinExistence type="inferred from homology"/>
<name>A0A6A6PU52_9PEZI</name>
<gene>
    <name evidence="11" type="ORF">BDY17DRAFT_147534</name>
</gene>
<evidence type="ECO:0000256" key="6">
    <source>
        <dbReference type="ARBA" id="ARBA00023295"/>
    </source>
</evidence>
<dbReference type="PROSITE" id="PS01095">
    <property type="entry name" value="GH18_1"/>
    <property type="match status" value="1"/>
</dbReference>
<dbReference type="PANTHER" id="PTHR45708">
    <property type="entry name" value="ENDOCHITINASE"/>
    <property type="match status" value="1"/>
</dbReference>
<accession>A0A6A6PU52</accession>
<keyword evidence="6 8" id="KW-0326">Glycosidase</keyword>
<dbReference type="SUPFAM" id="SSF51445">
    <property type="entry name" value="(Trans)glycosidases"/>
    <property type="match status" value="1"/>
</dbReference>
<evidence type="ECO:0000256" key="3">
    <source>
        <dbReference type="ARBA" id="ARBA00022801"/>
    </source>
</evidence>
<dbReference type="PANTHER" id="PTHR45708:SF49">
    <property type="entry name" value="ENDOCHITINASE"/>
    <property type="match status" value="1"/>
</dbReference>
<dbReference type="GO" id="GO:0005576">
    <property type="term" value="C:extracellular region"/>
    <property type="evidence" value="ECO:0007669"/>
    <property type="project" value="TreeGrafter"/>
</dbReference>
<comment type="similarity">
    <text evidence="9">Belongs to the glycosyl hydrolase 18 family.</text>
</comment>
<reference evidence="11" key="1">
    <citation type="journal article" date="2020" name="Stud. Mycol.">
        <title>101 Dothideomycetes genomes: a test case for predicting lifestyles and emergence of pathogens.</title>
        <authorList>
            <person name="Haridas S."/>
            <person name="Albert R."/>
            <person name="Binder M."/>
            <person name="Bloem J."/>
            <person name="Labutti K."/>
            <person name="Salamov A."/>
            <person name="Andreopoulos B."/>
            <person name="Baker S."/>
            <person name="Barry K."/>
            <person name="Bills G."/>
            <person name="Bluhm B."/>
            <person name="Cannon C."/>
            <person name="Castanera R."/>
            <person name="Culley D."/>
            <person name="Daum C."/>
            <person name="Ezra D."/>
            <person name="Gonzalez J."/>
            <person name="Henrissat B."/>
            <person name="Kuo A."/>
            <person name="Liang C."/>
            <person name="Lipzen A."/>
            <person name="Lutzoni F."/>
            <person name="Magnuson J."/>
            <person name="Mondo S."/>
            <person name="Nolan M."/>
            <person name="Ohm R."/>
            <person name="Pangilinan J."/>
            <person name="Park H.-J."/>
            <person name="Ramirez L."/>
            <person name="Alfaro M."/>
            <person name="Sun H."/>
            <person name="Tritt A."/>
            <person name="Yoshinaga Y."/>
            <person name="Zwiers L.-H."/>
            <person name="Turgeon B."/>
            <person name="Goodwin S."/>
            <person name="Spatafora J."/>
            <person name="Crous P."/>
            <person name="Grigoriev I."/>
        </authorList>
    </citation>
    <scope>NUCLEOTIDE SEQUENCE</scope>
    <source>
        <strain evidence="11">CBS 113389</strain>
    </source>
</reference>
<dbReference type="InterPro" id="IPR001579">
    <property type="entry name" value="Glyco_hydro_18_chit_AS"/>
</dbReference>
<dbReference type="EMBL" id="MU001635">
    <property type="protein sequence ID" value="KAF2483435.1"/>
    <property type="molecule type" value="Genomic_DNA"/>
</dbReference>
<evidence type="ECO:0000256" key="9">
    <source>
        <dbReference type="RuleBase" id="RU004453"/>
    </source>
</evidence>
<evidence type="ECO:0000256" key="7">
    <source>
        <dbReference type="ARBA" id="ARBA00023326"/>
    </source>
</evidence>
<keyword evidence="7" id="KW-0624">Polysaccharide degradation</keyword>
<dbReference type="Pfam" id="PF00704">
    <property type="entry name" value="Glyco_hydro_18"/>
    <property type="match status" value="1"/>
</dbReference>
<comment type="catalytic activity">
    <reaction evidence="1">
        <text>Random endo-hydrolysis of N-acetyl-beta-D-glucosaminide (1-&gt;4)-beta-linkages in chitin and chitodextrins.</text>
        <dbReference type="EC" id="3.2.1.14"/>
    </reaction>
</comment>
<evidence type="ECO:0000256" key="4">
    <source>
        <dbReference type="ARBA" id="ARBA00023024"/>
    </source>
</evidence>
<evidence type="ECO:0000313" key="11">
    <source>
        <dbReference type="EMBL" id="KAF2483435.1"/>
    </source>
</evidence>
<keyword evidence="4" id="KW-0146">Chitin degradation</keyword>